<dbReference type="GO" id="GO:0016757">
    <property type="term" value="F:glycosyltransferase activity"/>
    <property type="evidence" value="ECO:0007669"/>
    <property type="project" value="InterPro"/>
</dbReference>
<protein>
    <submittedName>
        <fullName evidence="3">Putative glycosyl transferase</fullName>
    </submittedName>
</protein>
<dbReference type="AlphaFoldDB" id="A0A1M4PS67"/>
<dbReference type="EMBL" id="LT669839">
    <property type="protein sequence ID" value="SHD78359.1"/>
    <property type="molecule type" value="Genomic_DNA"/>
</dbReference>
<dbReference type="Pfam" id="PF13439">
    <property type="entry name" value="Glyco_transf_4"/>
    <property type="match status" value="1"/>
</dbReference>
<dbReference type="InterPro" id="IPR028098">
    <property type="entry name" value="Glyco_trans_4-like_N"/>
</dbReference>
<feature type="domain" description="Glycosyl transferase family 1" evidence="1">
    <location>
        <begin position="206"/>
        <end position="333"/>
    </location>
</feature>
<dbReference type="InterPro" id="IPR050194">
    <property type="entry name" value="Glycosyltransferase_grp1"/>
</dbReference>
<feature type="domain" description="Glycosyltransferase subfamily 4-like N-terminal" evidence="2">
    <location>
        <begin position="100"/>
        <end position="201"/>
    </location>
</feature>
<proteinExistence type="predicted"/>
<gene>
    <name evidence="3" type="ORF">CUESP1_3031</name>
</gene>
<dbReference type="PANTHER" id="PTHR45947:SF3">
    <property type="entry name" value="SULFOQUINOVOSYL TRANSFERASE SQD2"/>
    <property type="match status" value="1"/>
</dbReference>
<keyword evidence="3" id="KW-0808">Transferase</keyword>
<reference evidence="3 4" key="1">
    <citation type="submission" date="2016-11" db="EMBL/GenBank/DDBJ databases">
        <authorList>
            <person name="Manzoor S."/>
        </authorList>
    </citation>
    <scope>NUCLEOTIDE SEQUENCE [LARGE SCALE GENOMIC DNA]</scope>
    <source>
        <strain evidence="3">Clostridium ultunense strain Esp</strain>
    </source>
</reference>
<dbReference type="SUPFAM" id="SSF53756">
    <property type="entry name" value="UDP-Glycosyltransferase/glycogen phosphorylase"/>
    <property type="match status" value="1"/>
</dbReference>
<dbReference type="Gene3D" id="3.40.50.2000">
    <property type="entry name" value="Glycogen Phosphorylase B"/>
    <property type="match status" value="2"/>
</dbReference>
<dbReference type="CDD" id="cd03801">
    <property type="entry name" value="GT4_PimA-like"/>
    <property type="match status" value="1"/>
</dbReference>
<dbReference type="InterPro" id="IPR001296">
    <property type="entry name" value="Glyco_trans_1"/>
</dbReference>
<evidence type="ECO:0000313" key="4">
    <source>
        <dbReference type="Proteomes" id="UP000245423"/>
    </source>
</evidence>
<dbReference type="OrthoDB" id="9804196at2"/>
<evidence type="ECO:0000259" key="2">
    <source>
        <dbReference type="Pfam" id="PF13439"/>
    </source>
</evidence>
<dbReference type="Proteomes" id="UP000245423">
    <property type="component" value="Chromosome 1"/>
</dbReference>
<name>A0A1M4PS67_9FIRM</name>
<accession>A0A1M4PS67</accession>
<dbReference type="RefSeq" id="WP_025642435.1">
    <property type="nucleotide sequence ID" value="NZ_LT669839.1"/>
</dbReference>
<sequence length="406" mass="46475">MKKILHIISQYPGKTGSGTYLNQLIIEGNKKGYTQGLVAALYETERNIQLEISEENFYPVMFNTTKIPFPIVGMSDTMPYNTINYSDMSNEMLTKWKEGFKEAVLRAVDEFKPDVIITHHLWILTSLIRMVIKDIRVIAICHGTDIRQFQKNPRYRHYVVKGCKEIDLVLSLNQEQGKIINNLYSIPKDKIITIGGGFDEEKFYPPDNKLPGHVVKLIYAGKLSYAKGVMSLIRAYNMLNMKEDEIELSIAGAGIGFEEKTIKEAGYNSRLKVNFLGELSQKKLGKVFRNSHIFIMPSFYEGLSLVTIEALATGLMVVASSIGGLKSFLGDKINNSGIIEYVELPKLDNVDLPLKDEIPLYEERLKKAIEKQIYRLKEGYIWNDNVKNRISQLSWINIYNRIEEYF</sequence>
<evidence type="ECO:0000259" key="1">
    <source>
        <dbReference type="Pfam" id="PF00534"/>
    </source>
</evidence>
<dbReference type="PANTHER" id="PTHR45947">
    <property type="entry name" value="SULFOQUINOVOSYL TRANSFERASE SQD2"/>
    <property type="match status" value="1"/>
</dbReference>
<keyword evidence="4" id="KW-1185">Reference proteome</keyword>
<evidence type="ECO:0000313" key="3">
    <source>
        <dbReference type="EMBL" id="SHD78359.1"/>
    </source>
</evidence>
<dbReference type="Pfam" id="PF00534">
    <property type="entry name" value="Glycos_transf_1"/>
    <property type="match status" value="1"/>
</dbReference>
<organism evidence="3 4">
    <name type="scientific">[Clostridium] ultunense Esp</name>
    <dbReference type="NCBI Taxonomy" id="1288971"/>
    <lineage>
        <taxon>Bacteria</taxon>
        <taxon>Bacillati</taxon>
        <taxon>Bacillota</taxon>
        <taxon>Tissierellia</taxon>
        <taxon>Tissierellales</taxon>
        <taxon>Tepidimicrobiaceae</taxon>
        <taxon>Schnuerera</taxon>
    </lineage>
</organism>